<evidence type="ECO:0000313" key="3">
    <source>
        <dbReference type="Proteomes" id="UP001608902"/>
    </source>
</evidence>
<evidence type="ECO:0000313" key="2">
    <source>
        <dbReference type="EMBL" id="MFH4981403.1"/>
    </source>
</evidence>
<organism evidence="2 3">
    <name type="scientific">Gnathostoma spinigerum</name>
    <dbReference type="NCBI Taxonomy" id="75299"/>
    <lineage>
        <taxon>Eukaryota</taxon>
        <taxon>Metazoa</taxon>
        <taxon>Ecdysozoa</taxon>
        <taxon>Nematoda</taxon>
        <taxon>Chromadorea</taxon>
        <taxon>Rhabditida</taxon>
        <taxon>Spirurina</taxon>
        <taxon>Gnathostomatomorpha</taxon>
        <taxon>Gnathostomatoidea</taxon>
        <taxon>Gnathostomatidae</taxon>
        <taxon>Gnathostoma</taxon>
    </lineage>
</organism>
<feature type="signal peptide" evidence="1">
    <location>
        <begin position="1"/>
        <end position="30"/>
    </location>
</feature>
<reference evidence="2 3" key="1">
    <citation type="submission" date="2024-08" db="EMBL/GenBank/DDBJ databases">
        <title>Gnathostoma spinigerum genome.</title>
        <authorList>
            <person name="Gonzalez-Bertolin B."/>
            <person name="Monzon S."/>
            <person name="Zaballos A."/>
            <person name="Jimenez P."/>
            <person name="Dekumyoy P."/>
            <person name="Varona S."/>
            <person name="Cuesta I."/>
            <person name="Sumanam S."/>
            <person name="Adisakwattana P."/>
            <person name="Gasser R.B."/>
            <person name="Hernandez-Gonzalez A."/>
            <person name="Young N.D."/>
            <person name="Perteguer M.J."/>
        </authorList>
    </citation>
    <scope>NUCLEOTIDE SEQUENCE [LARGE SCALE GENOMIC DNA]</scope>
    <source>
        <strain evidence="2">AL3</strain>
        <tissue evidence="2">Liver</tissue>
    </source>
</reference>
<gene>
    <name evidence="2" type="ORF">AB6A40_008112</name>
</gene>
<keyword evidence="3" id="KW-1185">Reference proteome</keyword>
<name>A0ABD6EWG9_9BILA</name>
<proteinExistence type="predicted"/>
<keyword evidence="1" id="KW-0732">Signal</keyword>
<dbReference type="EMBL" id="JBGFUD010007139">
    <property type="protein sequence ID" value="MFH4981403.1"/>
    <property type="molecule type" value="Genomic_DNA"/>
</dbReference>
<protein>
    <submittedName>
        <fullName evidence="2">Uncharacterized protein</fullName>
    </submittedName>
</protein>
<feature type="chain" id="PRO_5044891837" evidence="1">
    <location>
        <begin position="31"/>
        <end position="70"/>
    </location>
</feature>
<dbReference type="AlphaFoldDB" id="A0ABD6EWG9"/>
<sequence length="70" mass="7988">MGDIKRRGKLRHSNFTSMIFCVVQVAIVLAEQLRDALPIEIDEKLAVDVSETHFNGKLSSYDHIGVRQKY</sequence>
<comment type="caution">
    <text evidence="2">The sequence shown here is derived from an EMBL/GenBank/DDBJ whole genome shotgun (WGS) entry which is preliminary data.</text>
</comment>
<dbReference type="Proteomes" id="UP001608902">
    <property type="component" value="Unassembled WGS sequence"/>
</dbReference>
<evidence type="ECO:0000256" key="1">
    <source>
        <dbReference type="SAM" id="SignalP"/>
    </source>
</evidence>
<accession>A0ABD6EWG9</accession>